<dbReference type="Pfam" id="PF07714">
    <property type="entry name" value="PK_Tyr_Ser-Thr"/>
    <property type="match status" value="1"/>
</dbReference>
<keyword evidence="1" id="KW-0547">Nucleotide-binding</keyword>
<dbReference type="Proteomes" id="UP001174909">
    <property type="component" value="Unassembled WGS sequence"/>
</dbReference>
<evidence type="ECO:0000313" key="4">
    <source>
        <dbReference type="EMBL" id="CAI8021617.1"/>
    </source>
</evidence>
<evidence type="ECO:0000313" key="5">
    <source>
        <dbReference type="Proteomes" id="UP001174909"/>
    </source>
</evidence>
<keyword evidence="4" id="KW-0418">Kinase</keyword>
<feature type="region of interest" description="Disordered" evidence="2">
    <location>
        <begin position="117"/>
        <end position="136"/>
    </location>
</feature>
<comment type="caution">
    <text evidence="4">The sequence shown here is derived from an EMBL/GenBank/DDBJ whole genome shotgun (WGS) entry which is preliminary data.</text>
</comment>
<feature type="domain" description="Protein kinase" evidence="3">
    <location>
        <begin position="46"/>
        <end position="136"/>
    </location>
</feature>
<dbReference type="PANTHER" id="PTHR44329">
    <property type="entry name" value="SERINE/THREONINE-PROTEIN KINASE TNNI3K-RELATED"/>
    <property type="match status" value="1"/>
</dbReference>
<dbReference type="InterPro" id="IPR001245">
    <property type="entry name" value="Ser-Thr/Tyr_kinase_cat_dom"/>
</dbReference>
<accession>A0AA35S3U2</accession>
<dbReference type="EMBL" id="CASHTH010001909">
    <property type="protein sequence ID" value="CAI8021617.1"/>
    <property type="molecule type" value="Genomic_DNA"/>
</dbReference>
<dbReference type="InterPro" id="IPR017441">
    <property type="entry name" value="Protein_kinase_ATP_BS"/>
</dbReference>
<dbReference type="AlphaFoldDB" id="A0AA35S3U2"/>
<dbReference type="InterPro" id="IPR011009">
    <property type="entry name" value="Kinase-like_dom_sf"/>
</dbReference>
<dbReference type="Gene3D" id="3.30.200.20">
    <property type="entry name" value="Phosphorylase Kinase, domain 1"/>
    <property type="match status" value="1"/>
</dbReference>
<dbReference type="PROSITE" id="PS00107">
    <property type="entry name" value="PROTEIN_KINASE_ATP"/>
    <property type="match status" value="1"/>
</dbReference>
<dbReference type="GO" id="GO:0005524">
    <property type="term" value="F:ATP binding"/>
    <property type="evidence" value="ECO:0007669"/>
    <property type="project" value="UniProtKB-UniRule"/>
</dbReference>
<keyword evidence="4" id="KW-0808">Transferase</keyword>
<dbReference type="InterPro" id="IPR000719">
    <property type="entry name" value="Prot_kinase_dom"/>
</dbReference>
<evidence type="ECO:0000256" key="2">
    <source>
        <dbReference type="SAM" id="MobiDB-lite"/>
    </source>
</evidence>
<name>A0AA35S3U2_GEOBA</name>
<sequence>MKLIIYPSLGLIYLCASWMQHSSLRESQRPAEVDDHWRVSRDEVVVLNEGMLGSGAWGYVAKGEFRGKRVAVKCLHREIVVSQTLQRVHREIHTMASIRHPNIVLFVAAVLDSEGHHSSSLNFSTPTSDQPTKTTS</sequence>
<dbReference type="PROSITE" id="PS50011">
    <property type="entry name" value="PROTEIN_KINASE_DOM"/>
    <property type="match status" value="1"/>
</dbReference>
<gene>
    <name evidence="4" type="ORF">GBAR_LOCUS12803</name>
</gene>
<keyword evidence="5" id="KW-1185">Reference proteome</keyword>
<dbReference type="SUPFAM" id="SSF56112">
    <property type="entry name" value="Protein kinase-like (PK-like)"/>
    <property type="match status" value="1"/>
</dbReference>
<evidence type="ECO:0000256" key="1">
    <source>
        <dbReference type="PROSITE-ProRule" id="PRU10141"/>
    </source>
</evidence>
<proteinExistence type="predicted"/>
<reference evidence="4" key="1">
    <citation type="submission" date="2023-03" db="EMBL/GenBank/DDBJ databases">
        <authorList>
            <person name="Steffen K."/>
            <person name="Cardenas P."/>
        </authorList>
    </citation>
    <scope>NUCLEOTIDE SEQUENCE</scope>
</reference>
<feature type="binding site" evidence="1">
    <location>
        <position position="73"/>
    </location>
    <ligand>
        <name>ATP</name>
        <dbReference type="ChEBI" id="CHEBI:30616"/>
    </ligand>
</feature>
<evidence type="ECO:0000259" key="3">
    <source>
        <dbReference type="PROSITE" id="PS50011"/>
    </source>
</evidence>
<protein>
    <submittedName>
        <fullName evidence="4">Dual specificity protein kinase shkB</fullName>
    </submittedName>
</protein>
<keyword evidence="1" id="KW-0067">ATP-binding</keyword>
<dbReference type="GO" id="GO:0004674">
    <property type="term" value="F:protein serine/threonine kinase activity"/>
    <property type="evidence" value="ECO:0007669"/>
    <property type="project" value="TreeGrafter"/>
</dbReference>
<organism evidence="4 5">
    <name type="scientific">Geodia barretti</name>
    <name type="common">Barrett's horny sponge</name>
    <dbReference type="NCBI Taxonomy" id="519541"/>
    <lineage>
        <taxon>Eukaryota</taxon>
        <taxon>Metazoa</taxon>
        <taxon>Porifera</taxon>
        <taxon>Demospongiae</taxon>
        <taxon>Heteroscleromorpha</taxon>
        <taxon>Tetractinellida</taxon>
        <taxon>Astrophorina</taxon>
        <taxon>Geodiidae</taxon>
        <taxon>Geodia</taxon>
    </lineage>
</organism>
<feature type="compositionally biased region" description="Polar residues" evidence="2">
    <location>
        <begin position="118"/>
        <end position="136"/>
    </location>
</feature>
<dbReference type="InterPro" id="IPR051681">
    <property type="entry name" value="Ser/Thr_Kinases-Pseudokinases"/>
</dbReference>